<dbReference type="AlphaFoldDB" id="A0A6N4W9Q5"/>
<evidence type="ECO:0000313" key="2">
    <source>
        <dbReference type="EMBL" id="BBZ77278.1"/>
    </source>
</evidence>
<protein>
    <submittedName>
        <fullName evidence="2">ABC transporter substrate-binding protein</fullName>
    </submittedName>
</protein>
<accession>A0A6N4W9Q5</accession>
<dbReference type="EMBL" id="AP022620">
    <property type="protein sequence ID" value="BBZ77278.1"/>
    <property type="molecule type" value="Genomic_DNA"/>
</dbReference>
<dbReference type="InterPro" id="IPR003399">
    <property type="entry name" value="Mce/MlaD"/>
</dbReference>
<dbReference type="KEGG" id="many:MANY_26150"/>
<name>A0A6N4W9Q5_9MYCO</name>
<proteinExistence type="predicted"/>
<dbReference type="InterPro" id="IPR052336">
    <property type="entry name" value="MlaD_Phospholipid_Transporter"/>
</dbReference>
<dbReference type="PANTHER" id="PTHR33371">
    <property type="entry name" value="INTERMEMBRANE PHOSPHOLIPID TRANSPORT SYSTEM BINDING PROTEIN MLAD-RELATED"/>
    <property type="match status" value="1"/>
</dbReference>
<reference evidence="2 3" key="1">
    <citation type="journal article" date="2019" name="Emerg. Microbes Infect.">
        <title>Comprehensive subspecies identification of 175 nontuberculous mycobacteria species based on 7547 genomic profiles.</title>
        <authorList>
            <person name="Matsumoto Y."/>
            <person name="Kinjo T."/>
            <person name="Motooka D."/>
            <person name="Nabeya D."/>
            <person name="Jung N."/>
            <person name="Uechi K."/>
            <person name="Horii T."/>
            <person name="Iida T."/>
            <person name="Fujita J."/>
            <person name="Nakamura S."/>
        </authorList>
    </citation>
    <scope>NUCLEOTIDE SEQUENCE [LARGE SCALE GENOMIC DNA]</scope>
    <source>
        <strain evidence="2 3">JCM 30275</strain>
    </source>
</reference>
<evidence type="ECO:0000259" key="1">
    <source>
        <dbReference type="Pfam" id="PF02470"/>
    </source>
</evidence>
<dbReference type="GO" id="GO:0005576">
    <property type="term" value="C:extracellular region"/>
    <property type="evidence" value="ECO:0007669"/>
    <property type="project" value="TreeGrafter"/>
</dbReference>
<dbReference type="PANTHER" id="PTHR33371:SF4">
    <property type="entry name" value="INTERMEMBRANE PHOSPHOLIPID TRANSPORT SYSTEM BINDING PROTEIN MLAD"/>
    <property type="match status" value="1"/>
</dbReference>
<organism evidence="2 3">
    <name type="scientific">Mycolicibacterium anyangense</name>
    <dbReference type="NCBI Taxonomy" id="1431246"/>
    <lineage>
        <taxon>Bacteria</taxon>
        <taxon>Bacillati</taxon>
        <taxon>Actinomycetota</taxon>
        <taxon>Actinomycetes</taxon>
        <taxon>Mycobacteriales</taxon>
        <taxon>Mycobacteriaceae</taxon>
        <taxon>Mycolicibacterium</taxon>
    </lineage>
</organism>
<dbReference type="Proteomes" id="UP000467249">
    <property type="component" value="Chromosome"/>
</dbReference>
<feature type="domain" description="Mce/MlaD" evidence="1">
    <location>
        <begin position="2"/>
        <end position="66"/>
    </location>
</feature>
<keyword evidence="3" id="KW-1185">Reference proteome</keyword>
<sequence>MPDSIGLYVGNPVTQMGFPIGKVKSVTPSAKSVRVDFTLTDDRPLPSDVRAVVRSPSVLADRALEMVGNYEKGPRLKPGECVPLDRSLTPKSLSQVIGSTTEFVNAINPKDSTNVGGTVAGLDQLMRGNGEATNKLLTSTSALLDSPDRAISEMGSIVTNLADLTTFLSDVRGPMKQILLDAVTTTPDLNRSLDGGTRLVRPFPALITAVGDLEQHAGDEIQLTLDSMSDALRKMTPHANAMADLFNPVPWWINTFANHVNNRGLSIRYRPPMYRIPTHDGLLQCGYMNAQVPGSCMDVAGQPYAVDVALLQYVLTMANKR</sequence>
<evidence type="ECO:0000313" key="3">
    <source>
        <dbReference type="Proteomes" id="UP000467249"/>
    </source>
</evidence>
<dbReference type="Pfam" id="PF02470">
    <property type="entry name" value="MlaD"/>
    <property type="match status" value="1"/>
</dbReference>
<gene>
    <name evidence="2" type="ORF">MANY_26150</name>
</gene>